<evidence type="ECO:0000313" key="2">
    <source>
        <dbReference type="EMBL" id="MCL9814509.1"/>
    </source>
</evidence>
<accession>A0AAE3FSI7</accession>
<comment type="caution">
    <text evidence="2">The sequence shown here is derived from an EMBL/GenBank/DDBJ whole genome shotgun (WGS) entry which is preliminary data.</text>
</comment>
<keyword evidence="3" id="KW-1185">Reference proteome</keyword>
<dbReference type="RefSeq" id="WP_250597559.1">
    <property type="nucleotide sequence ID" value="NZ_JAKRVY010000007.1"/>
</dbReference>
<dbReference type="InterPro" id="IPR013561">
    <property type="entry name" value="FilR1_middle_dom"/>
</dbReference>
<sequence>MSKEHAPEQALTPTIDIFERATHMRGLAPVVLNFYPNLISNQLAESDLTVEIIAETDVVTTLPDIPNTGDVSLSDAEGLSLYETDSDLPYALWLMETPTETYAGITVYDSGGPAGVLINDTDAAVQWTETQYEQFRESAQLTSASEL</sequence>
<evidence type="ECO:0000259" key="1">
    <source>
        <dbReference type="Pfam" id="PF08350"/>
    </source>
</evidence>
<proteinExistence type="predicted"/>
<dbReference type="Proteomes" id="UP001202674">
    <property type="component" value="Unassembled WGS sequence"/>
</dbReference>
<dbReference type="Pfam" id="PF08350">
    <property type="entry name" value="FilR1_middle"/>
    <property type="match status" value="1"/>
</dbReference>
<name>A0AAE3FSI7_9EURY</name>
<dbReference type="AlphaFoldDB" id="A0AAE3FSI7"/>
<evidence type="ECO:0000313" key="3">
    <source>
        <dbReference type="Proteomes" id="UP001202674"/>
    </source>
</evidence>
<gene>
    <name evidence="2" type="ORF">AArcSt11_12695</name>
</gene>
<reference evidence="2 3" key="1">
    <citation type="journal article" date="2022" name="Syst. Appl. Microbiol.">
        <title>Natronocalculus amylovorans gen. nov., sp. nov., and Natranaeroarchaeum aerophilus sp. nov., dominant culturable amylolytic natronoarchaea from hypersaline soda lakes in southwestern Siberia.</title>
        <authorList>
            <person name="Sorokin D.Y."/>
            <person name="Elcheninov A.G."/>
            <person name="Khizhniak T.V."/>
            <person name="Koenen M."/>
            <person name="Bale N.J."/>
            <person name="Damste J.S.S."/>
            <person name="Kublanov I.V."/>
        </authorList>
    </citation>
    <scope>NUCLEOTIDE SEQUENCE [LARGE SCALE GENOMIC DNA]</scope>
    <source>
        <strain evidence="2 3">AArc-St1-1</strain>
    </source>
</reference>
<dbReference type="EMBL" id="JAKRVY010000007">
    <property type="protein sequence ID" value="MCL9814509.1"/>
    <property type="molecule type" value="Genomic_DNA"/>
</dbReference>
<feature type="domain" description="Methanogenesis regulatory protein FilR1 middle" evidence="1">
    <location>
        <begin position="8"/>
        <end position="137"/>
    </location>
</feature>
<organism evidence="2 3">
    <name type="scientific">Natranaeroarchaeum aerophilus</name>
    <dbReference type="NCBI Taxonomy" id="2917711"/>
    <lineage>
        <taxon>Archaea</taxon>
        <taxon>Methanobacteriati</taxon>
        <taxon>Methanobacteriota</taxon>
        <taxon>Stenosarchaea group</taxon>
        <taxon>Halobacteria</taxon>
        <taxon>Halobacteriales</taxon>
        <taxon>Natronoarchaeaceae</taxon>
        <taxon>Natranaeroarchaeum</taxon>
    </lineage>
</organism>
<protein>
    <recommendedName>
        <fullName evidence="1">Methanogenesis regulatory protein FilR1 middle domain-containing protein</fullName>
    </recommendedName>
</protein>